<dbReference type="SUPFAM" id="SSF56574">
    <property type="entry name" value="Serpins"/>
    <property type="match status" value="1"/>
</dbReference>
<name>A0ABQ7SYY9_PHRPL</name>
<dbReference type="Gene3D" id="2.30.39.10">
    <property type="entry name" value="Alpha-1-antitrypsin, domain 1"/>
    <property type="match status" value="1"/>
</dbReference>
<keyword evidence="8" id="KW-1015">Disulfide bond</keyword>
<evidence type="ECO:0000256" key="11">
    <source>
        <dbReference type="ARBA" id="ARBA00029380"/>
    </source>
</evidence>
<evidence type="ECO:0000256" key="4">
    <source>
        <dbReference type="ARBA" id="ARBA00015105"/>
    </source>
</evidence>
<evidence type="ECO:0000256" key="6">
    <source>
        <dbReference type="ARBA" id="ARBA00022729"/>
    </source>
</evidence>
<evidence type="ECO:0000256" key="15">
    <source>
        <dbReference type="RuleBase" id="RU000411"/>
    </source>
</evidence>
<evidence type="ECO:0000256" key="8">
    <source>
        <dbReference type="ARBA" id="ARBA00023157"/>
    </source>
</evidence>
<comment type="function">
    <text evidence="11">Stimulates aldosterone release.</text>
</comment>
<evidence type="ECO:0000256" key="7">
    <source>
        <dbReference type="ARBA" id="ARBA00022858"/>
    </source>
</evidence>
<evidence type="ECO:0000259" key="17">
    <source>
        <dbReference type="SMART" id="SM00093"/>
    </source>
</evidence>
<keyword evidence="10" id="KW-0839">Vasoconstrictor</keyword>
<feature type="domain" description="Serpin" evidence="17">
    <location>
        <begin position="95"/>
        <end position="459"/>
    </location>
</feature>
<reference evidence="18 19" key="1">
    <citation type="journal article" date="2022" name="Gigascience">
        <title>A chromosome-level genome assembly and annotation of the desert horned lizard, Phrynosoma platyrhinos, provides insight into chromosomal rearrangements among reptiles.</title>
        <authorList>
            <person name="Koochekian N."/>
            <person name="Ascanio A."/>
            <person name="Farleigh K."/>
            <person name="Card D.C."/>
            <person name="Schield D.R."/>
            <person name="Castoe T.A."/>
            <person name="Jezkova T."/>
        </authorList>
    </citation>
    <scope>NUCLEOTIDE SEQUENCE [LARGE SCALE GENOMIC DNA]</scope>
    <source>
        <strain evidence="18">NK-2021</strain>
    </source>
</reference>
<evidence type="ECO:0000313" key="19">
    <source>
        <dbReference type="Proteomes" id="UP000826234"/>
    </source>
</evidence>
<comment type="function">
    <text evidence="12">Is a ligand for the G-protein coupled receptor MAS1. Has vasodilator and antidiuretic effects. Has an antithrombotic effect that involves MAS1-mediated release of nitric oxide from platelets.</text>
</comment>
<evidence type="ECO:0000256" key="13">
    <source>
        <dbReference type="ARBA" id="ARBA00033182"/>
    </source>
</evidence>
<keyword evidence="19" id="KW-1185">Reference proteome</keyword>
<evidence type="ECO:0000256" key="14">
    <source>
        <dbReference type="ARBA" id="ARBA00046068"/>
    </source>
</evidence>
<evidence type="ECO:0000256" key="5">
    <source>
        <dbReference type="ARBA" id="ARBA00022525"/>
    </source>
</evidence>
<keyword evidence="5" id="KW-0964">Secreted</keyword>
<evidence type="ECO:0000256" key="12">
    <source>
        <dbReference type="ARBA" id="ARBA00029391"/>
    </source>
</evidence>
<dbReference type="Proteomes" id="UP000826234">
    <property type="component" value="Unassembled WGS sequence"/>
</dbReference>
<dbReference type="EMBL" id="JAIPUX010003289">
    <property type="protein sequence ID" value="KAH0622474.1"/>
    <property type="molecule type" value="Genomic_DNA"/>
</dbReference>
<comment type="function">
    <text evidence="14">Acts directly on vascular smooth muscle as a potent vasoconstrictor, affects cardiac contractility and heart rate through its action on the sympathetic nervous system, and alters renal sodium and water absorption through its ability to stimulate the zona glomerulosa cells of the adrenal cortex to synthesize and secrete aldosterone. Acts by binding to angiotensin receptors AGTR1 and AGTR2. Also binds the DEAR/FBXW7-AS1 receptor.</text>
</comment>
<keyword evidence="6 16" id="KW-0732">Signal</keyword>
<comment type="caution">
    <text evidence="18">The sequence shown here is derived from an EMBL/GenBank/DDBJ whole genome shotgun (WGS) entry which is preliminary data.</text>
</comment>
<keyword evidence="7" id="KW-0838">Vasoactive</keyword>
<dbReference type="InterPro" id="IPR000227">
    <property type="entry name" value="Angiotensinogen"/>
</dbReference>
<evidence type="ECO:0000256" key="2">
    <source>
        <dbReference type="ARBA" id="ARBA00004613"/>
    </source>
</evidence>
<evidence type="ECO:0000256" key="9">
    <source>
        <dbReference type="ARBA" id="ARBA00023180"/>
    </source>
</evidence>
<feature type="chain" id="PRO_5046064330" description="Angiotensinogen" evidence="16">
    <location>
        <begin position="20"/>
        <end position="463"/>
    </location>
</feature>
<dbReference type="PANTHER" id="PTHR11461:SF13">
    <property type="entry name" value="ANGIOTENSINOGEN"/>
    <property type="match status" value="1"/>
</dbReference>
<dbReference type="InterPro" id="IPR042178">
    <property type="entry name" value="Serpin_sf_1"/>
</dbReference>
<dbReference type="InterPro" id="IPR042185">
    <property type="entry name" value="Serpin_sf_2"/>
</dbReference>
<gene>
    <name evidence="18" type="ORF">JD844_024819</name>
</gene>
<dbReference type="Pfam" id="PF00079">
    <property type="entry name" value="Serpin"/>
    <property type="match status" value="1"/>
</dbReference>
<evidence type="ECO:0000256" key="10">
    <source>
        <dbReference type="ARBA" id="ARBA00023322"/>
    </source>
</evidence>
<evidence type="ECO:0000313" key="18">
    <source>
        <dbReference type="EMBL" id="KAH0622474.1"/>
    </source>
</evidence>
<dbReference type="PANTHER" id="PTHR11461">
    <property type="entry name" value="SERINE PROTEASE INHIBITOR, SERPIN"/>
    <property type="match status" value="1"/>
</dbReference>
<dbReference type="SMART" id="SM00093">
    <property type="entry name" value="SERPIN"/>
    <property type="match status" value="1"/>
</dbReference>
<dbReference type="PROSITE" id="PS00284">
    <property type="entry name" value="SERPIN"/>
    <property type="match status" value="1"/>
</dbReference>
<evidence type="ECO:0000256" key="1">
    <source>
        <dbReference type="ARBA" id="ARBA00002747"/>
    </source>
</evidence>
<protein>
    <recommendedName>
        <fullName evidence="4">Angiotensinogen</fullName>
    </recommendedName>
    <alternativeName>
        <fullName evidence="13">Serpin A8</fullName>
    </alternativeName>
</protein>
<comment type="similarity">
    <text evidence="3 15">Belongs to the serpin family.</text>
</comment>
<evidence type="ECO:0000256" key="3">
    <source>
        <dbReference type="ARBA" id="ARBA00009500"/>
    </source>
</evidence>
<dbReference type="InterPro" id="IPR023796">
    <property type="entry name" value="Serpin_dom"/>
</dbReference>
<comment type="subcellular location">
    <subcellularLocation>
        <location evidence="2">Secreted</location>
    </subcellularLocation>
</comment>
<dbReference type="InterPro" id="IPR036186">
    <property type="entry name" value="Serpin_sf"/>
</dbReference>
<keyword evidence="9" id="KW-0325">Glycoprotein</keyword>
<evidence type="ECO:0000256" key="16">
    <source>
        <dbReference type="SAM" id="SignalP"/>
    </source>
</evidence>
<accession>A0ABQ7SYY9</accession>
<dbReference type="PRINTS" id="PR00654">
    <property type="entry name" value="ANGIOTENSNGN"/>
</dbReference>
<dbReference type="InterPro" id="IPR023795">
    <property type="entry name" value="Serpin_CS"/>
</dbReference>
<feature type="signal peptide" evidence="16">
    <location>
        <begin position="1"/>
        <end position="19"/>
    </location>
</feature>
<dbReference type="InterPro" id="IPR000215">
    <property type="entry name" value="Serpin_fam"/>
</dbReference>
<comment type="function">
    <text evidence="1">Essential component of the renin-angiotensin system (RAS), a potent regulator of blood pressure, body fluid and electrolyte homeostasis.</text>
</comment>
<proteinExistence type="inferred from homology"/>
<sequence length="463" mass="52157">MNLGVGLLCFLVCIATIGCDRVYVHPFYLFSMNNTKSHSCKELEVREQLMKTFIPISIESHLASESEESLRNRSEEEKNRLGVKFLRDPIHTVGARFYQKLREIYKEDNIFLSPIYIYESLLAFYLGASGTTANNLQTLLEFSSPSIDPNCTFKIDGRKVLTALRFIINSPFHSKDTEGLLFSKLSCLFSAPDIRLSESFVHQLAFSDVSFYVRAVDFTNPAQAAKYIGAFVEDKSTPRSKSLLVDIDPETTLLLATFTQFRAIIKGATLLKKPQDFWLNLDTAVPVSMMRVTGNFEYKCDGDPNLTVVKIPVSKSIFLLLLQPTNSSDLGKVEKQYSLTPSVSWMQKLSARQIQLTLPKVSLKTIYNLHELLVKQKMADLLGKNATFRLLSNDNLTIGKVINQQHFELSPSGADEVEAPPEENEATETLKITIDKPFLLAVYEKESDVLIYFGRVTNPLKGT</sequence>
<dbReference type="Gene3D" id="3.30.497.10">
    <property type="entry name" value="Antithrombin, subunit I, domain 2"/>
    <property type="match status" value="1"/>
</dbReference>
<organism evidence="18 19">
    <name type="scientific">Phrynosoma platyrhinos</name>
    <name type="common">Desert horned lizard</name>
    <dbReference type="NCBI Taxonomy" id="52577"/>
    <lineage>
        <taxon>Eukaryota</taxon>
        <taxon>Metazoa</taxon>
        <taxon>Chordata</taxon>
        <taxon>Craniata</taxon>
        <taxon>Vertebrata</taxon>
        <taxon>Euteleostomi</taxon>
        <taxon>Lepidosauria</taxon>
        <taxon>Squamata</taxon>
        <taxon>Bifurcata</taxon>
        <taxon>Unidentata</taxon>
        <taxon>Episquamata</taxon>
        <taxon>Toxicofera</taxon>
        <taxon>Iguania</taxon>
        <taxon>Phrynosomatidae</taxon>
        <taxon>Phrynosomatinae</taxon>
        <taxon>Phrynosoma</taxon>
    </lineage>
</organism>